<dbReference type="PRINTS" id="PR00344">
    <property type="entry name" value="BCTRLSENSOR"/>
</dbReference>
<gene>
    <name evidence="2" type="ORF">ENT52_06190</name>
</gene>
<comment type="caution">
    <text evidence="2">The sequence shown here is derived from an EMBL/GenBank/DDBJ whole genome shotgun (WGS) entry which is preliminary data.</text>
</comment>
<dbReference type="Gene3D" id="3.30.565.10">
    <property type="entry name" value="Histidine kinase-like ATPase, C-terminal domain"/>
    <property type="match status" value="1"/>
</dbReference>
<dbReference type="Gene3D" id="3.30.450.20">
    <property type="entry name" value="PAS domain"/>
    <property type="match status" value="1"/>
</dbReference>
<feature type="domain" description="Histidine kinase" evidence="1">
    <location>
        <begin position="128"/>
        <end position="314"/>
    </location>
</feature>
<proteinExistence type="predicted"/>
<protein>
    <submittedName>
        <fullName evidence="2">PAS domain-containing sensor histidine kinase</fullName>
    </submittedName>
</protein>
<dbReference type="InterPro" id="IPR004358">
    <property type="entry name" value="Sig_transdc_His_kin-like_C"/>
</dbReference>
<dbReference type="SUPFAM" id="SSF55874">
    <property type="entry name" value="ATPase domain of HSP90 chaperone/DNA topoisomerase II/histidine kinase"/>
    <property type="match status" value="1"/>
</dbReference>
<reference evidence="2" key="1">
    <citation type="journal article" date="2020" name="mSystems">
        <title>Genome- and Community-Level Interaction Insights into Carbon Utilization and Element Cycling Functions of Hydrothermarchaeota in Hydrothermal Sediment.</title>
        <authorList>
            <person name="Zhou Z."/>
            <person name="Liu Y."/>
            <person name="Xu W."/>
            <person name="Pan J."/>
            <person name="Luo Z.H."/>
            <person name="Li M."/>
        </authorList>
    </citation>
    <scope>NUCLEOTIDE SEQUENCE [LARGE SCALE GENOMIC DNA]</scope>
    <source>
        <strain evidence="2">SpSt-587</strain>
    </source>
</reference>
<name>A0A7J3M3E4_ARCFL</name>
<evidence type="ECO:0000259" key="1">
    <source>
        <dbReference type="PROSITE" id="PS50109"/>
    </source>
</evidence>
<dbReference type="InterPro" id="IPR003594">
    <property type="entry name" value="HATPase_dom"/>
</dbReference>
<dbReference type="InterPro" id="IPR005467">
    <property type="entry name" value="His_kinase_dom"/>
</dbReference>
<dbReference type="AlphaFoldDB" id="A0A7J3M3E4"/>
<sequence length="324" mass="37455">MKEPDLWSLIDCFEVPIIVLTRNFEIVMQNKASIQFLGKVIGKKCYEVFHNLDSPPPFCRILAFLNGDRGWEELYEQKLKKWLMVKVNQIRLENEDLFLHFVVDVSEIKRREIEFQKTSELLSLVTKIVRHDVLNALTAVRGYLEIIEEKCGELARKAIHELDDAVKILKQTEYLPKRSELKPYKLREIIEKVGAKFRVQITIQGDCIVLADDNVFSIFDNLIRNAVDHGKAEKISIKMEPEGEFCRLLFSDNGVGIAKEIRERIFEDGFTTSPEHSGIGLFLVKLLMQRYGGEISLLDSEIGTTFLLRFKRYDDKNSPIAQSN</sequence>
<dbReference type="Pfam" id="PF02518">
    <property type="entry name" value="HATPase_c"/>
    <property type="match status" value="1"/>
</dbReference>
<dbReference type="PROSITE" id="PS50109">
    <property type="entry name" value="HIS_KIN"/>
    <property type="match status" value="1"/>
</dbReference>
<accession>A0A7J3M3E4</accession>
<dbReference type="EMBL" id="DSYZ01000117">
    <property type="protein sequence ID" value="HGT83299.1"/>
    <property type="molecule type" value="Genomic_DNA"/>
</dbReference>
<dbReference type="SUPFAM" id="SSF55785">
    <property type="entry name" value="PYP-like sensor domain (PAS domain)"/>
    <property type="match status" value="1"/>
</dbReference>
<keyword evidence="2" id="KW-0418">Kinase</keyword>
<evidence type="ECO:0000313" key="2">
    <source>
        <dbReference type="EMBL" id="HGT83299.1"/>
    </source>
</evidence>
<dbReference type="InterPro" id="IPR035965">
    <property type="entry name" value="PAS-like_dom_sf"/>
</dbReference>
<keyword evidence="2" id="KW-0808">Transferase</keyword>
<dbReference type="PANTHER" id="PTHR43065">
    <property type="entry name" value="SENSOR HISTIDINE KINASE"/>
    <property type="match status" value="1"/>
</dbReference>
<dbReference type="GO" id="GO:0016301">
    <property type="term" value="F:kinase activity"/>
    <property type="evidence" value="ECO:0007669"/>
    <property type="project" value="UniProtKB-KW"/>
</dbReference>
<dbReference type="SMART" id="SM00387">
    <property type="entry name" value="HATPase_c"/>
    <property type="match status" value="1"/>
</dbReference>
<organism evidence="2">
    <name type="scientific">Archaeoglobus fulgidus</name>
    <dbReference type="NCBI Taxonomy" id="2234"/>
    <lineage>
        <taxon>Archaea</taxon>
        <taxon>Methanobacteriati</taxon>
        <taxon>Methanobacteriota</taxon>
        <taxon>Archaeoglobi</taxon>
        <taxon>Archaeoglobales</taxon>
        <taxon>Archaeoglobaceae</taxon>
        <taxon>Archaeoglobus</taxon>
    </lineage>
</organism>
<dbReference type="InterPro" id="IPR036890">
    <property type="entry name" value="HATPase_C_sf"/>
</dbReference>
<dbReference type="CDD" id="cd00075">
    <property type="entry name" value="HATPase"/>
    <property type="match status" value="1"/>
</dbReference>